<evidence type="ECO:0000256" key="5">
    <source>
        <dbReference type="ARBA" id="ARBA00040357"/>
    </source>
</evidence>
<dbReference type="PROSITE" id="PS00616">
    <property type="entry name" value="HIS_ACID_PHOSPHAT_1"/>
    <property type="match status" value="1"/>
</dbReference>
<dbReference type="OrthoDB" id="10257284at2759"/>
<evidence type="ECO:0000313" key="8">
    <source>
        <dbReference type="Proteomes" id="UP000271974"/>
    </source>
</evidence>
<evidence type="ECO:0000256" key="3">
    <source>
        <dbReference type="ARBA" id="ARBA00022801"/>
    </source>
</evidence>
<dbReference type="CDD" id="cd07061">
    <property type="entry name" value="HP_HAP_like"/>
    <property type="match status" value="2"/>
</dbReference>
<organism evidence="7 8">
    <name type="scientific">Elysia chlorotica</name>
    <name type="common">Eastern emerald elysia</name>
    <name type="synonym">Sea slug</name>
    <dbReference type="NCBI Taxonomy" id="188477"/>
    <lineage>
        <taxon>Eukaryota</taxon>
        <taxon>Metazoa</taxon>
        <taxon>Spiralia</taxon>
        <taxon>Lophotrochozoa</taxon>
        <taxon>Mollusca</taxon>
        <taxon>Gastropoda</taxon>
        <taxon>Heterobranchia</taxon>
        <taxon>Euthyneura</taxon>
        <taxon>Panpulmonata</taxon>
        <taxon>Sacoglossa</taxon>
        <taxon>Placobranchoidea</taxon>
        <taxon>Plakobranchidae</taxon>
        <taxon>Elysia</taxon>
    </lineage>
</organism>
<dbReference type="InterPro" id="IPR002164">
    <property type="entry name" value="NAP_family"/>
</dbReference>
<comment type="similarity">
    <text evidence="1">Belongs to the histidine acid phosphatase family.</text>
</comment>
<comment type="caution">
    <text evidence="7">The sequence shown here is derived from an EMBL/GenBank/DDBJ whole genome shotgun (WGS) entry which is preliminary data.</text>
</comment>
<dbReference type="GO" id="GO:0016791">
    <property type="term" value="F:phosphatase activity"/>
    <property type="evidence" value="ECO:0007669"/>
    <property type="project" value="TreeGrafter"/>
</dbReference>
<dbReference type="AlphaFoldDB" id="A0A433STF0"/>
<dbReference type="InterPro" id="IPR037231">
    <property type="entry name" value="NAP-like_sf"/>
</dbReference>
<reference evidence="7 8" key="1">
    <citation type="submission" date="2019-01" db="EMBL/GenBank/DDBJ databases">
        <title>A draft genome assembly of the solar-powered sea slug Elysia chlorotica.</title>
        <authorList>
            <person name="Cai H."/>
            <person name="Li Q."/>
            <person name="Fang X."/>
            <person name="Li J."/>
            <person name="Curtis N.E."/>
            <person name="Altenburger A."/>
            <person name="Shibata T."/>
            <person name="Feng M."/>
            <person name="Maeda T."/>
            <person name="Schwartz J.A."/>
            <person name="Shigenobu S."/>
            <person name="Lundholm N."/>
            <person name="Nishiyama T."/>
            <person name="Yang H."/>
            <person name="Hasebe M."/>
            <person name="Li S."/>
            <person name="Pierce S.K."/>
            <person name="Wang J."/>
        </authorList>
    </citation>
    <scope>NUCLEOTIDE SEQUENCE [LARGE SCALE GENOMIC DNA]</scope>
    <source>
        <strain evidence="7">EC2010</strain>
        <tissue evidence="7">Whole organism of an adult</tissue>
    </source>
</reference>
<proteinExistence type="inferred from homology"/>
<evidence type="ECO:0000256" key="1">
    <source>
        <dbReference type="ARBA" id="ARBA00005375"/>
    </source>
</evidence>
<dbReference type="PANTHER" id="PTHR11567:SF110">
    <property type="entry name" value="2-PHOSPHOXYLOSE PHOSPHATASE 1"/>
    <property type="match status" value="1"/>
</dbReference>
<dbReference type="PROSITE" id="PS00778">
    <property type="entry name" value="HIS_ACID_PHOSPHAT_2"/>
    <property type="match status" value="1"/>
</dbReference>
<comment type="catalytic activity">
    <reaction evidence="4">
        <text>3-O-[beta-D-GlcA-(1-&gt;3)-beta-D-Gal-(1-&gt;3)-beta-D-Gal-(1-&gt;4)-beta-D-2-O-P-Xyl]-L-seryl-[protein] + H2O = 3-O-(beta-D-GlcA-(1-&gt;3)-beta-D-Gal-(1-&gt;3)-beta-D-Gal-(1-&gt;4)-beta-D-Xyl)-L-seryl-[protein] + phosphate</text>
        <dbReference type="Rhea" id="RHEA:56512"/>
        <dbReference type="Rhea" id="RHEA-COMP:12573"/>
        <dbReference type="Rhea" id="RHEA-COMP:14559"/>
        <dbReference type="ChEBI" id="CHEBI:15377"/>
        <dbReference type="ChEBI" id="CHEBI:43474"/>
        <dbReference type="ChEBI" id="CHEBI:132093"/>
        <dbReference type="ChEBI" id="CHEBI:140495"/>
    </reaction>
</comment>
<dbReference type="SUPFAM" id="SSF53254">
    <property type="entry name" value="Phosphoglycerate mutase-like"/>
    <property type="match status" value="1"/>
</dbReference>
<comment type="similarity">
    <text evidence="2">Belongs to the nucleosome assembly protein (NAP) family.</text>
</comment>
<dbReference type="Gene3D" id="3.30.1120.90">
    <property type="entry name" value="Nucleosome assembly protein"/>
    <property type="match status" value="1"/>
</dbReference>
<sequence length="729" mass="85016">MNIQFMKTSVLALATGVGAYLYHARHSQGRRLRALHVDDIQTLETEYCPPKQNLGRAKVPEVPCREIKEGPLVLQLMQVQVLFRHGARTPMHTTPKISEADYGEDFLLRGHQASMFPYVRLTHEGELLTKWSHIETSLWKQPLRGGSVTGQLTAYGKEQMYNLGLRLRDDYMTRLDIATYNPDEVRIMSSNIRRTVESAQSVLAGLYGKEQLIDYAQCCGPVQIWTPDPCFNIMVPNTDTCAVLRKNNHHAMIHPDFLPGFKEKRLEVEEHIMKRRDSQLEAITEVQTRLDMMVQFYETEGVRTRRRAMNKHGQHYLHDPYMQPLFEERGRAIQKMDRFWVNVLNREPALKKIITRGDMRALVYLRDLEVEQFEGTLNSGYRIHLYFDKNPFFHDTYLCKEVFTSENPLAPPSRQSPIHWRSHKVRKLVQEALFQDEEEPDVTQKPVCEGPPKCPVKCKPKVEEPPVDAFEPEVFGEESFFNWFENPTDSNSDTVGEGIIGDVWKNPISVMENNPKFRDPWDNDFHFVYSKDDVTSRMTHGWWFPPELHKFRAQIEADASTILQYSMTGRNEEARRIITRLSAGPLLTEVIDTARKFTCGEKCHRLCFYSTHDSSLMALMAALGIWRNKWPPFGSDLRFELYRDVDSCNYYVRILYNDKEERIRDQTESFMHWNDFCCALKKYTIRREEMERICRSNILEKISEEVLKHSKGEVETSEIKTISDTPCGM</sequence>
<keyword evidence="3" id="KW-0378">Hydrolase</keyword>
<dbReference type="InterPro" id="IPR000560">
    <property type="entry name" value="His_Pase_clade-2"/>
</dbReference>
<name>A0A433STF0_ELYCH</name>
<dbReference type="STRING" id="188477.A0A433STF0"/>
<evidence type="ECO:0000313" key="7">
    <source>
        <dbReference type="EMBL" id="RUS72500.1"/>
    </source>
</evidence>
<dbReference type="InterPro" id="IPR029033">
    <property type="entry name" value="His_PPase_superfam"/>
</dbReference>
<protein>
    <recommendedName>
        <fullName evidence="5">2-phosphoxylose phosphatase 1</fullName>
    </recommendedName>
    <alternativeName>
        <fullName evidence="6">Acid phosphatase-like protein 2</fullName>
    </alternativeName>
</protein>
<dbReference type="Pfam" id="PF00956">
    <property type="entry name" value="NAP"/>
    <property type="match status" value="1"/>
</dbReference>
<evidence type="ECO:0000256" key="2">
    <source>
        <dbReference type="ARBA" id="ARBA00009947"/>
    </source>
</evidence>
<accession>A0A433STF0</accession>
<dbReference type="GO" id="GO:0006334">
    <property type="term" value="P:nucleosome assembly"/>
    <property type="evidence" value="ECO:0007669"/>
    <property type="project" value="InterPro"/>
</dbReference>
<dbReference type="Gene3D" id="3.40.50.1240">
    <property type="entry name" value="Phosphoglycerate mutase-like"/>
    <property type="match status" value="2"/>
</dbReference>
<evidence type="ECO:0000256" key="4">
    <source>
        <dbReference type="ARBA" id="ARBA00036311"/>
    </source>
</evidence>
<keyword evidence="8" id="KW-1185">Reference proteome</keyword>
<dbReference type="GO" id="GO:0005634">
    <property type="term" value="C:nucleus"/>
    <property type="evidence" value="ECO:0007669"/>
    <property type="project" value="InterPro"/>
</dbReference>
<dbReference type="InterPro" id="IPR050645">
    <property type="entry name" value="Histidine_acid_phosphatase"/>
</dbReference>
<gene>
    <name evidence="7" type="ORF">EGW08_019728</name>
</gene>
<dbReference type="PANTHER" id="PTHR11567">
    <property type="entry name" value="ACID PHOSPHATASE-RELATED"/>
    <property type="match status" value="1"/>
</dbReference>
<dbReference type="InterPro" id="IPR033379">
    <property type="entry name" value="Acid_Pase_AS"/>
</dbReference>
<dbReference type="Pfam" id="PF00328">
    <property type="entry name" value="His_Phos_2"/>
    <property type="match status" value="2"/>
</dbReference>
<evidence type="ECO:0000256" key="6">
    <source>
        <dbReference type="ARBA" id="ARBA00041499"/>
    </source>
</evidence>
<dbReference type="SUPFAM" id="SSF143113">
    <property type="entry name" value="NAP-like"/>
    <property type="match status" value="1"/>
</dbReference>
<dbReference type="Proteomes" id="UP000271974">
    <property type="component" value="Unassembled WGS sequence"/>
</dbReference>
<dbReference type="EMBL" id="RQTK01001060">
    <property type="protein sequence ID" value="RUS72500.1"/>
    <property type="molecule type" value="Genomic_DNA"/>
</dbReference>